<evidence type="ECO:0000313" key="2">
    <source>
        <dbReference type="Proteomes" id="UP000190105"/>
    </source>
</evidence>
<dbReference type="EMBL" id="FUYH01000007">
    <property type="protein sequence ID" value="SKA86735.1"/>
    <property type="molecule type" value="Genomic_DNA"/>
</dbReference>
<dbReference type="SUPFAM" id="SSF52540">
    <property type="entry name" value="P-loop containing nucleoside triphosphate hydrolases"/>
    <property type="match status" value="1"/>
</dbReference>
<accession>A0A1T4XC36</accession>
<dbReference type="Gene3D" id="3.40.50.300">
    <property type="entry name" value="P-loop containing nucleotide triphosphate hydrolases"/>
    <property type="match status" value="1"/>
</dbReference>
<proteinExistence type="predicted"/>
<name>A0A1T4XC36_9CLOT</name>
<dbReference type="STRING" id="1147123.SAMN05443428_107131"/>
<organism evidence="1 2">
    <name type="scientific">Caloramator quimbayensis</name>
    <dbReference type="NCBI Taxonomy" id="1147123"/>
    <lineage>
        <taxon>Bacteria</taxon>
        <taxon>Bacillati</taxon>
        <taxon>Bacillota</taxon>
        <taxon>Clostridia</taxon>
        <taxon>Eubacteriales</taxon>
        <taxon>Clostridiaceae</taxon>
        <taxon>Caloramator</taxon>
    </lineage>
</organism>
<keyword evidence="2" id="KW-1185">Reference proteome</keyword>
<dbReference type="Proteomes" id="UP000190105">
    <property type="component" value="Unassembled WGS sequence"/>
</dbReference>
<protein>
    <recommendedName>
        <fullName evidence="3">ATPase</fullName>
    </recommendedName>
</protein>
<dbReference type="AlphaFoldDB" id="A0A1T4XC36"/>
<dbReference type="InterPro" id="IPR027417">
    <property type="entry name" value="P-loop_NTPase"/>
</dbReference>
<gene>
    <name evidence="1" type="ORF">SAMN05443428_107131</name>
</gene>
<reference evidence="2" key="1">
    <citation type="submission" date="2017-02" db="EMBL/GenBank/DDBJ databases">
        <authorList>
            <person name="Varghese N."/>
            <person name="Submissions S."/>
        </authorList>
    </citation>
    <scope>NUCLEOTIDE SEQUENCE [LARGE SCALE GENOMIC DNA]</scope>
    <source>
        <strain evidence="2">USBA 833</strain>
    </source>
</reference>
<evidence type="ECO:0000313" key="1">
    <source>
        <dbReference type="EMBL" id="SKA86735.1"/>
    </source>
</evidence>
<dbReference type="RefSeq" id="WP_242948701.1">
    <property type="nucleotide sequence ID" value="NZ_FUYH01000007.1"/>
</dbReference>
<sequence>MYTQAIMDLNEKLNKQKQDYFMKKGRMDNLLEQKSKIEKQLIINNGKIDNLEKIKLLFQSTSQFAREQSKKQMEYLITQCLQYIFDPSMEFKIELVEKSNRIEAEFYVISNMNGEKITTDPEQSRGGGVVDIISLAIRIAMMQIHNPKIDGPLILDEPAKHVSDEYIVNVADFIKQISTTFKRQVIMVTHNNHLLHCADTCYKVTINDGISSVEPINLT</sequence>
<evidence type="ECO:0008006" key="3">
    <source>
        <dbReference type="Google" id="ProtNLM"/>
    </source>
</evidence>